<evidence type="ECO:0000256" key="1">
    <source>
        <dbReference type="SAM" id="MobiDB-lite"/>
    </source>
</evidence>
<feature type="compositionally biased region" description="Polar residues" evidence="1">
    <location>
        <begin position="1"/>
        <end position="12"/>
    </location>
</feature>
<accession>A0A2S6C4P9</accession>
<reference evidence="3" key="1">
    <citation type="journal article" date="2017" name="bioRxiv">
        <title>Conservation of a gene cluster reveals novel cercosporin biosynthetic mechanisms and extends production to the genus Colletotrichum.</title>
        <authorList>
            <person name="de Jonge R."/>
            <person name="Ebert M.K."/>
            <person name="Huitt-Roehl C.R."/>
            <person name="Pal P."/>
            <person name="Suttle J.C."/>
            <person name="Spanner R.E."/>
            <person name="Neubauer J.D."/>
            <person name="Jurick W.M.II."/>
            <person name="Stott K.A."/>
            <person name="Secor G.A."/>
            <person name="Thomma B.P.H.J."/>
            <person name="Van de Peer Y."/>
            <person name="Townsend C.A."/>
            <person name="Bolton M.D."/>
        </authorList>
    </citation>
    <scope>NUCLEOTIDE SEQUENCE [LARGE SCALE GENOMIC DNA]</scope>
    <source>
        <strain evidence="3">CBS538.71</strain>
    </source>
</reference>
<evidence type="ECO:0000313" key="3">
    <source>
        <dbReference type="Proteomes" id="UP000237631"/>
    </source>
</evidence>
<dbReference type="OrthoDB" id="2559882at2759"/>
<comment type="caution">
    <text evidence="2">The sequence shown here is derived from an EMBL/GenBank/DDBJ whole genome shotgun (WGS) entry which is preliminary data.</text>
</comment>
<proteinExistence type="predicted"/>
<sequence>MSTTSSTNQHGQGASHATDPQNASSVPAKAQEAVPASVEHKLPDALHDTNSNKETGKVSHATGSSIVPQTLQEGLPEKVEKVVPNAIHDTKGAKFSDGSVGK</sequence>
<gene>
    <name evidence="2" type="ORF">CBER1_06860</name>
</gene>
<feature type="compositionally biased region" description="Basic and acidic residues" evidence="1">
    <location>
        <begin position="38"/>
        <end position="57"/>
    </location>
</feature>
<name>A0A2S6C4P9_9PEZI</name>
<keyword evidence="3" id="KW-1185">Reference proteome</keyword>
<evidence type="ECO:0000313" key="2">
    <source>
        <dbReference type="EMBL" id="PPJ54709.1"/>
    </source>
</evidence>
<dbReference type="Proteomes" id="UP000237631">
    <property type="component" value="Unassembled WGS sequence"/>
</dbReference>
<feature type="region of interest" description="Disordered" evidence="1">
    <location>
        <begin position="1"/>
        <end position="75"/>
    </location>
</feature>
<dbReference type="EMBL" id="PNEN01000557">
    <property type="protein sequence ID" value="PPJ54709.1"/>
    <property type="molecule type" value="Genomic_DNA"/>
</dbReference>
<feature type="compositionally biased region" description="Polar residues" evidence="1">
    <location>
        <begin position="61"/>
        <end position="72"/>
    </location>
</feature>
<dbReference type="AlphaFoldDB" id="A0A2S6C4P9"/>
<protein>
    <submittedName>
        <fullName evidence="2">Uncharacterized protein</fullName>
    </submittedName>
</protein>
<organism evidence="2 3">
    <name type="scientific">Cercospora berteroae</name>
    <dbReference type="NCBI Taxonomy" id="357750"/>
    <lineage>
        <taxon>Eukaryota</taxon>
        <taxon>Fungi</taxon>
        <taxon>Dikarya</taxon>
        <taxon>Ascomycota</taxon>
        <taxon>Pezizomycotina</taxon>
        <taxon>Dothideomycetes</taxon>
        <taxon>Dothideomycetidae</taxon>
        <taxon>Mycosphaerellales</taxon>
        <taxon>Mycosphaerellaceae</taxon>
        <taxon>Cercospora</taxon>
    </lineage>
</organism>